<dbReference type="InterPro" id="IPR032284">
    <property type="entry name" value="RecQ_Zn-bd"/>
</dbReference>
<dbReference type="GO" id="GO:0003677">
    <property type="term" value="F:DNA binding"/>
    <property type="evidence" value="ECO:0007669"/>
    <property type="project" value="UniProtKB-KW"/>
</dbReference>
<reference evidence="20 21" key="1">
    <citation type="submission" date="2018-11" db="EMBL/GenBank/DDBJ databases">
        <title>Genomic Encyclopedia of Type Strains, Phase IV (KMG-IV): sequencing the most valuable type-strain genomes for metagenomic binning, comparative biology and taxonomic classification.</title>
        <authorList>
            <person name="Goeker M."/>
        </authorList>
    </citation>
    <scope>NUCLEOTIDE SEQUENCE [LARGE SCALE GENOMIC DNA]</scope>
    <source>
        <strain evidence="20 21">DSM 29158</strain>
    </source>
</reference>
<evidence type="ECO:0000256" key="7">
    <source>
        <dbReference type="ARBA" id="ARBA00022801"/>
    </source>
</evidence>
<keyword evidence="11" id="KW-0238">DNA-binding</keyword>
<evidence type="ECO:0000256" key="11">
    <source>
        <dbReference type="ARBA" id="ARBA00023125"/>
    </source>
</evidence>
<keyword evidence="21" id="KW-1185">Reference proteome</keyword>
<comment type="similarity">
    <text evidence="3">Belongs to the helicase family. RecQ subfamily.</text>
</comment>
<dbReference type="EC" id="5.6.2.4" evidence="16"/>
<evidence type="ECO:0000256" key="9">
    <source>
        <dbReference type="ARBA" id="ARBA00022833"/>
    </source>
</evidence>
<dbReference type="GO" id="GO:0006310">
    <property type="term" value="P:DNA recombination"/>
    <property type="evidence" value="ECO:0007669"/>
    <property type="project" value="UniProtKB-UniRule"/>
</dbReference>
<dbReference type="InterPro" id="IPR044876">
    <property type="entry name" value="HRDC_dom_sf"/>
</dbReference>
<dbReference type="NCBIfam" id="TIGR00614">
    <property type="entry name" value="recQ_fam"/>
    <property type="match status" value="1"/>
</dbReference>
<dbReference type="GO" id="GO:0005524">
    <property type="term" value="F:ATP binding"/>
    <property type="evidence" value="ECO:0007669"/>
    <property type="project" value="UniProtKB-KW"/>
</dbReference>
<dbReference type="NCBIfam" id="TIGR01389">
    <property type="entry name" value="recQ"/>
    <property type="match status" value="1"/>
</dbReference>
<evidence type="ECO:0000256" key="1">
    <source>
        <dbReference type="ARBA" id="ARBA00001946"/>
    </source>
</evidence>
<evidence type="ECO:0000256" key="5">
    <source>
        <dbReference type="ARBA" id="ARBA00022741"/>
    </source>
</evidence>
<dbReference type="SMART" id="SM00956">
    <property type="entry name" value="RQC"/>
    <property type="match status" value="1"/>
</dbReference>
<gene>
    <name evidence="20" type="ORF">EDD62_0058</name>
</gene>
<dbReference type="OrthoDB" id="9763310at2"/>
<dbReference type="GO" id="GO:0046872">
    <property type="term" value="F:metal ion binding"/>
    <property type="evidence" value="ECO:0007669"/>
    <property type="project" value="UniProtKB-KW"/>
</dbReference>
<dbReference type="GO" id="GO:0030894">
    <property type="term" value="C:replisome"/>
    <property type="evidence" value="ECO:0007669"/>
    <property type="project" value="TreeGrafter"/>
</dbReference>
<dbReference type="PANTHER" id="PTHR13710:SF105">
    <property type="entry name" value="ATP-DEPENDENT DNA HELICASE Q1"/>
    <property type="match status" value="1"/>
</dbReference>
<dbReference type="Pfam" id="PF16124">
    <property type="entry name" value="RecQ_Zn_bind"/>
    <property type="match status" value="1"/>
</dbReference>
<feature type="domain" description="HRDC" evidence="17">
    <location>
        <begin position="516"/>
        <end position="592"/>
    </location>
</feature>
<evidence type="ECO:0000256" key="13">
    <source>
        <dbReference type="ARBA" id="ARBA00023204"/>
    </source>
</evidence>
<dbReference type="GO" id="GO:0009432">
    <property type="term" value="P:SOS response"/>
    <property type="evidence" value="ECO:0007669"/>
    <property type="project" value="UniProtKB-UniRule"/>
</dbReference>
<dbReference type="InterPro" id="IPR014001">
    <property type="entry name" value="Helicase_ATP-bd"/>
</dbReference>
<dbReference type="GO" id="GO:0043138">
    <property type="term" value="F:3'-5' DNA helicase activity"/>
    <property type="evidence" value="ECO:0007669"/>
    <property type="project" value="UniProtKB-EC"/>
</dbReference>
<dbReference type="SUPFAM" id="SSF47819">
    <property type="entry name" value="HRDC-like"/>
    <property type="match status" value="1"/>
</dbReference>
<name>A0A3N5BR11_9BACL</name>
<dbReference type="GO" id="GO:0016787">
    <property type="term" value="F:hydrolase activity"/>
    <property type="evidence" value="ECO:0007669"/>
    <property type="project" value="UniProtKB-KW"/>
</dbReference>
<comment type="catalytic activity">
    <reaction evidence="15">
        <text>Couples ATP hydrolysis with the unwinding of duplex DNA by translocating in the 3'-5' direction.</text>
        <dbReference type="EC" id="5.6.2.4"/>
    </reaction>
</comment>
<dbReference type="InterPro" id="IPR001650">
    <property type="entry name" value="Helicase_C-like"/>
</dbReference>
<dbReference type="InterPro" id="IPR002121">
    <property type="entry name" value="HRDC_dom"/>
</dbReference>
<dbReference type="Pfam" id="PF09382">
    <property type="entry name" value="RQC"/>
    <property type="match status" value="1"/>
</dbReference>
<evidence type="ECO:0000313" key="21">
    <source>
        <dbReference type="Proteomes" id="UP000277108"/>
    </source>
</evidence>
<feature type="domain" description="Helicase ATP-binding" evidence="18">
    <location>
        <begin position="23"/>
        <end position="192"/>
    </location>
</feature>
<keyword evidence="4" id="KW-0479">Metal-binding</keyword>
<dbReference type="EMBL" id="RKRK01000002">
    <property type="protein sequence ID" value="RPF57440.1"/>
    <property type="molecule type" value="Genomic_DNA"/>
</dbReference>
<keyword evidence="14" id="KW-0413">Isomerase</keyword>
<keyword evidence="12" id="KW-0233">DNA recombination</keyword>
<dbReference type="AlphaFoldDB" id="A0A3N5BR11"/>
<protein>
    <recommendedName>
        <fullName evidence="16">DNA helicase RecQ</fullName>
        <ecNumber evidence="16">5.6.2.4</ecNumber>
    </recommendedName>
</protein>
<dbReference type="SUPFAM" id="SSF52540">
    <property type="entry name" value="P-loop containing nucleoside triphosphate hydrolases"/>
    <property type="match status" value="1"/>
</dbReference>
<dbReference type="PROSITE" id="PS51192">
    <property type="entry name" value="HELICASE_ATP_BIND_1"/>
    <property type="match status" value="1"/>
</dbReference>
<dbReference type="InterPro" id="IPR036390">
    <property type="entry name" value="WH_DNA-bd_sf"/>
</dbReference>
<dbReference type="SUPFAM" id="SSF46785">
    <property type="entry name" value="Winged helix' DNA-binding domain"/>
    <property type="match status" value="1"/>
</dbReference>
<dbReference type="SMART" id="SM00487">
    <property type="entry name" value="DEXDc"/>
    <property type="match status" value="1"/>
</dbReference>
<evidence type="ECO:0000256" key="6">
    <source>
        <dbReference type="ARBA" id="ARBA00022763"/>
    </source>
</evidence>
<dbReference type="PROSITE" id="PS51194">
    <property type="entry name" value="HELICASE_CTER"/>
    <property type="match status" value="1"/>
</dbReference>
<evidence type="ECO:0000256" key="4">
    <source>
        <dbReference type="ARBA" id="ARBA00022723"/>
    </source>
</evidence>
<evidence type="ECO:0000259" key="17">
    <source>
        <dbReference type="PROSITE" id="PS50967"/>
    </source>
</evidence>
<dbReference type="SMART" id="SM00341">
    <property type="entry name" value="HRDC"/>
    <property type="match status" value="1"/>
</dbReference>
<dbReference type="PROSITE" id="PS50967">
    <property type="entry name" value="HRDC"/>
    <property type="match status" value="1"/>
</dbReference>
<feature type="domain" description="Helicase C-terminal" evidence="19">
    <location>
        <begin position="212"/>
        <end position="360"/>
    </location>
</feature>
<dbReference type="FunFam" id="3.40.50.300:FF:000296">
    <property type="entry name" value="ATP-dependent DNA helicase RecQ"/>
    <property type="match status" value="1"/>
</dbReference>
<dbReference type="Proteomes" id="UP000277108">
    <property type="component" value="Unassembled WGS sequence"/>
</dbReference>
<evidence type="ECO:0000256" key="15">
    <source>
        <dbReference type="ARBA" id="ARBA00034617"/>
    </source>
</evidence>
<dbReference type="CDD" id="cd18794">
    <property type="entry name" value="SF2_C_RecQ"/>
    <property type="match status" value="1"/>
</dbReference>
<keyword evidence="5" id="KW-0547">Nucleotide-binding</keyword>
<keyword evidence="8 20" id="KW-0347">Helicase</keyword>
<evidence type="ECO:0000256" key="14">
    <source>
        <dbReference type="ARBA" id="ARBA00023235"/>
    </source>
</evidence>
<keyword evidence="10" id="KW-0067">ATP-binding</keyword>
<dbReference type="Gene3D" id="3.40.50.300">
    <property type="entry name" value="P-loop containing nucleotide triphosphate hydrolases"/>
    <property type="match status" value="2"/>
</dbReference>
<accession>A0A3N5BR11</accession>
<dbReference type="GO" id="GO:0009378">
    <property type="term" value="F:four-way junction helicase activity"/>
    <property type="evidence" value="ECO:0007669"/>
    <property type="project" value="TreeGrafter"/>
</dbReference>
<organism evidence="20 21">
    <name type="scientific">Abyssicoccus albus</name>
    <dbReference type="NCBI Taxonomy" id="1817405"/>
    <lineage>
        <taxon>Bacteria</taxon>
        <taxon>Bacillati</taxon>
        <taxon>Bacillota</taxon>
        <taxon>Bacilli</taxon>
        <taxon>Bacillales</taxon>
        <taxon>Abyssicoccaceae</taxon>
    </lineage>
</organism>
<evidence type="ECO:0000259" key="18">
    <source>
        <dbReference type="PROSITE" id="PS51192"/>
    </source>
</evidence>
<evidence type="ECO:0000256" key="10">
    <source>
        <dbReference type="ARBA" id="ARBA00022840"/>
    </source>
</evidence>
<keyword evidence="13" id="KW-0234">DNA repair</keyword>
<dbReference type="GO" id="GO:0043590">
    <property type="term" value="C:bacterial nucleoid"/>
    <property type="evidence" value="ECO:0007669"/>
    <property type="project" value="TreeGrafter"/>
</dbReference>
<dbReference type="Pfam" id="PF00270">
    <property type="entry name" value="DEAD"/>
    <property type="match status" value="1"/>
</dbReference>
<dbReference type="PANTHER" id="PTHR13710">
    <property type="entry name" value="DNA HELICASE RECQ FAMILY MEMBER"/>
    <property type="match status" value="1"/>
</dbReference>
<evidence type="ECO:0000259" key="19">
    <source>
        <dbReference type="PROSITE" id="PS51194"/>
    </source>
</evidence>
<dbReference type="Gene3D" id="1.10.150.80">
    <property type="entry name" value="HRDC domain"/>
    <property type="match status" value="1"/>
</dbReference>
<dbReference type="InterPro" id="IPR006293">
    <property type="entry name" value="DNA_helicase_ATP-dep_RecQ_bac"/>
</dbReference>
<evidence type="ECO:0000256" key="2">
    <source>
        <dbReference type="ARBA" id="ARBA00001947"/>
    </source>
</evidence>
<comment type="caution">
    <text evidence="20">The sequence shown here is derived from an EMBL/GenBank/DDBJ whole genome shotgun (WGS) entry which is preliminary data.</text>
</comment>
<dbReference type="GO" id="GO:0006281">
    <property type="term" value="P:DNA repair"/>
    <property type="evidence" value="ECO:0007669"/>
    <property type="project" value="UniProtKB-KW"/>
</dbReference>
<evidence type="ECO:0000313" key="20">
    <source>
        <dbReference type="EMBL" id="RPF57440.1"/>
    </source>
</evidence>
<dbReference type="InterPro" id="IPR011545">
    <property type="entry name" value="DEAD/DEAH_box_helicase_dom"/>
</dbReference>
<dbReference type="InterPro" id="IPR027417">
    <property type="entry name" value="P-loop_NTPase"/>
</dbReference>
<dbReference type="CDD" id="cd17920">
    <property type="entry name" value="DEXHc_RecQ"/>
    <property type="match status" value="1"/>
</dbReference>
<dbReference type="Pfam" id="PF00271">
    <property type="entry name" value="Helicase_C"/>
    <property type="match status" value="1"/>
</dbReference>
<dbReference type="InterPro" id="IPR010997">
    <property type="entry name" value="HRDC-like_sf"/>
</dbReference>
<evidence type="ECO:0000256" key="3">
    <source>
        <dbReference type="ARBA" id="ARBA00005446"/>
    </source>
</evidence>
<evidence type="ECO:0000256" key="16">
    <source>
        <dbReference type="NCBIfam" id="TIGR01389"/>
    </source>
</evidence>
<keyword evidence="9" id="KW-0862">Zinc</keyword>
<comment type="cofactor">
    <cofactor evidence="1">
        <name>Mg(2+)</name>
        <dbReference type="ChEBI" id="CHEBI:18420"/>
    </cofactor>
</comment>
<dbReference type="InterPro" id="IPR004589">
    <property type="entry name" value="DNA_helicase_ATP-dep_RecQ"/>
</dbReference>
<evidence type="ECO:0000256" key="8">
    <source>
        <dbReference type="ARBA" id="ARBA00022806"/>
    </source>
</evidence>
<dbReference type="GO" id="GO:0006260">
    <property type="term" value="P:DNA replication"/>
    <property type="evidence" value="ECO:0007669"/>
    <property type="project" value="InterPro"/>
</dbReference>
<keyword evidence="7" id="KW-0378">Hydrolase</keyword>
<dbReference type="GO" id="GO:0005737">
    <property type="term" value="C:cytoplasm"/>
    <property type="evidence" value="ECO:0007669"/>
    <property type="project" value="TreeGrafter"/>
</dbReference>
<dbReference type="Gene3D" id="1.10.10.10">
    <property type="entry name" value="Winged helix-like DNA-binding domain superfamily/Winged helix DNA-binding domain"/>
    <property type="match status" value="1"/>
</dbReference>
<dbReference type="SMART" id="SM00490">
    <property type="entry name" value="HELICc"/>
    <property type="match status" value="1"/>
</dbReference>
<comment type="cofactor">
    <cofactor evidence="2">
        <name>Zn(2+)</name>
        <dbReference type="ChEBI" id="CHEBI:29105"/>
    </cofactor>
</comment>
<dbReference type="RefSeq" id="WP_123807096.1">
    <property type="nucleotide sequence ID" value="NZ_RKRK01000002.1"/>
</dbReference>
<evidence type="ECO:0000256" key="12">
    <source>
        <dbReference type="ARBA" id="ARBA00023172"/>
    </source>
</evidence>
<keyword evidence="6" id="KW-0227">DNA damage</keyword>
<sequence>MLEQTLKKYFGYDQFRAGQQSIIHDLIQERKALGILPTGGGKSVCYQVPALHFEGITLVISPLISLMKDQVDALVAAGIQARYMNSSMSRQAIRDVEQELLRGEIKLLYVAPERFNNEYFINILKKANIEMIAFDEAHCISQWGHDFRPSYRESIDIIKKLFPSSRYIALTATATNEVKTDILNLLNIPPHCTTINSIERPNLTLKVNPTYQRQKFIVEYIKNHSKSPGIIYVSTRKNVESLSEYLSSQGIDCLAYHGGMSNNDRIEQQRAFMYDEKRVIVATNAFGMGIDKSNIRFIIHYNMPGDIESYYQEVGRAGRDGQPSECILLYSEKDIDLQQFFIDQSNGSEDYIQKQRDKLNEMIRYKRTKQCLEAFIIHYFNPNQRLNECGRCSNCKSNDKTYDMTIEAQKIVSALYRIKDDIASELFIQMLRGEENQEILSRELNNIRTYGILKEYKTKEVRHLLDELVYKGYIYLTDEGLRCHESIKSILFDGKKVYTYPFKVKVKEIVDISTHKDIDQVLLDRLYNIRKKLSAKHNVAPIMIFQDHIIKEFSKKMPTSKKEMMNISGIGNYKLKHYCPLFIDEIKSYLAQ</sequence>
<dbReference type="InterPro" id="IPR018982">
    <property type="entry name" value="RQC_domain"/>
</dbReference>
<proteinExistence type="inferred from homology"/>
<dbReference type="Pfam" id="PF00570">
    <property type="entry name" value="HRDC"/>
    <property type="match status" value="1"/>
</dbReference>
<dbReference type="InterPro" id="IPR036388">
    <property type="entry name" value="WH-like_DNA-bd_sf"/>
</dbReference>